<feature type="transmembrane region" description="Helical" evidence="1">
    <location>
        <begin position="88"/>
        <end position="105"/>
    </location>
</feature>
<organism evidence="2 3">
    <name type="scientific">Haloarcula rubra</name>
    <dbReference type="NCBI Taxonomy" id="2487747"/>
    <lineage>
        <taxon>Archaea</taxon>
        <taxon>Methanobacteriati</taxon>
        <taxon>Methanobacteriota</taxon>
        <taxon>Stenosarchaea group</taxon>
        <taxon>Halobacteria</taxon>
        <taxon>Halobacteriales</taxon>
        <taxon>Haloarculaceae</taxon>
        <taxon>Haloarcula</taxon>
    </lineage>
</organism>
<evidence type="ECO:0000313" key="2">
    <source>
        <dbReference type="EMBL" id="MBX0321481.1"/>
    </source>
</evidence>
<dbReference type="RefSeq" id="WP_220616503.1">
    <property type="nucleotide sequence ID" value="NZ_RKLR01000001.1"/>
</dbReference>
<feature type="transmembrane region" description="Helical" evidence="1">
    <location>
        <begin position="187"/>
        <end position="208"/>
    </location>
</feature>
<keyword evidence="1" id="KW-1133">Transmembrane helix</keyword>
<feature type="transmembrane region" description="Helical" evidence="1">
    <location>
        <begin position="20"/>
        <end position="38"/>
    </location>
</feature>
<name>A0AAW4PL51_9EURY</name>
<keyword evidence="3" id="KW-1185">Reference proteome</keyword>
<sequence length="242" mass="25989">MVGSIEVGLPFAPNNPNLTFIFFVALTLLVVLGLRFSFYAYRNRRESDLVAEHRLWDYLALVGLLAVGFAVLGLVEILTTYVLPFKSALLLAHVFLLAVTMRILYRSVVPAATDGGTTRERTLTRAAVLAVAVVFVGFALVGRSPALLAALSGSALAFAVAGFSFGRRGAAETRVQGTVVDTLLRHLLPVLLFASLVPAVELAVLVGLDRVVVLHIQVVFVIMTATTLMTATIKLRQNLASL</sequence>
<proteinExistence type="predicted"/>
<feature type="transmembrane region" description="Helical" evidence="1">
    <location>
        <begin position="214"/>
        <end position="233"/>
    </location>
</feature>
<accession>A0AAW4PL51</accession>
<dbReference type="EMBL" id="RKLR01000001">
    <property type="protein sequence ID" value="MBX0321481.1"/>
    <property type="molecule type" value="Genomic_DNA"/>
</dbReference>
<dbReference type="AlphaFoldDB" id="A0AAW4PL51"/>
<keyword evidence="1" id="KW-0812">Transmembrane</keyword>
<reference evidence="2 3" key="1">
    <citation type="submission" date="2021-06" db="EMBL/GenBank/DDBJ databases">
        <title>Halomicroarcula sp. a new haloarchaeum isolated from saline soil.</title>
        <authorList>
            <person name="Duran-Viseras A."/>
            <person name="Sanchez-Porro C."/>
            <person name="Ventosa A."/>
        </authorList>
    </citation>
    <scope>NUCLEOTIDE SEQUENCE [LARGE SCALE GENOMIC DNA]</scope>
    <source>
        <strain evidence="2 3">F13</strain>
    </source>
</reference>
<protein>
    <submittedName>
        <fullName evidence="2">Uncharacterized protein</fullName>
    </submittedName>
</protein>
<gene>
    <name evidence="2" type="ORF">EGH21_00420</name>
</gene>
<feature type="transmembrane region" description="Helical" evidence="1">
    <location>
        <begin position="126"/>
        <end position="142"/>
    </location>
</feature>
<evidence type="ECO:0000256" key="1">
    <source>
        <dbReference type="SAM" id="Phobius"/>
    </source>
</evidence>
<comment type="caution">
    <text evidence="2">The sequence shown here is derived from an EMBL/GenBank/DDBJ whole genome shotgun (WGS) entry which is preliminary data.</text>
</comment>
<feature type="transmembrane region" description="Helical" evidence="1">
    <location>
        <begin position="58"/>
        <end position="82"/>
    </location>
</feature>
<keyword evidence="1" id="KW-0472">Membrane</keyword>
<feature type="transmembrane region" description="Helical" evidence="1">
    <location>
        <begin position="148"/>
        <end position="166"/>
    </location>
</feature>
<evidence type="ECO:0000313" key="3">
    <source>
        <dbReference type="Proteomes" id="UP001430377"/>
    </source>
</evidence>
<dbReference type="Proteomes" id="UP001430377">
    <property type="component" value="Unassembled WGS sequence"/>
</dbReference>